<reference evidence="10" key="1">
    <citation type="journal article" date="2016" name="Genome Announc.">
        <title>Complete genome sequence of Alkaliphilus metalliredigens strain QYMF, an alkaliphilic and metal-reducing bacterium isolated from borax-contaminated leachate ponds.</title>
        <authorList>
            <person name="Hwang C."/>
            <person name="Copeland A."/>
            <person name="Lucas S."/>
            <person name="Lapidus A."/>
            <person name="Barry K."/>
            <person name="Detter J.C."/>
            <person name="Glavina Del Rio T."/>
            <person name="Hammon N."/>
            <person name="Israni S."/>
            <person name="Dalin E."/>
            <person name="Tice H."/>
            <person name="Pitluck S."/>
            <person name="Chertkov O."/>
            <person name="Brettin T."/>
            <person name="Bruce D."/>
            <person name="Han C."/>
            <person name="Schmutz J."/>
            <person name="Larimer F."/>
            <person name="Land M.L."/>
            <person name="Hauser L."/>
            <person name="Kyrpides N."/>
            <person name="Mikhailova N."/>
            <person name="Ye Q."/>
            <person name="Zhou J."/>
            <person name="Richardson P."/>
            <person name="Fields M.W."/>
        </authorList>
    </citation>
    <scope>NUCLEOTIDE SEQUENCE [LARGE SCALE GENOMIC DNA]</scope>
    <source>
        <strain evidence="10">QYMF</strain>
    </source>
</reference>
<keyword evidence="3" id="KW-0597">Phosphoprotein</keyword>
<feature type="transmembrane region" description="Helical" evidence="7">
    <location>
        <begin position="305"/>
        <end position="324"/>
    </location>
</feature>
<dbReference type="STRING" id="293826.Amet_0704"/>
<keyword evidence="7" id="KW-0812">Transmembrane</keyword>
<dbReference type="eggNOG" id="COG3290">
    <property type="taxonomic scope" value="Bacteria"/>
</dbReference>
<dbReference type="AlphaFoldDB" id="A6TL61"/>
<feature type="domain" description="Histidine kinase" evidence="8">
    <location>
        <begin position="435"/>
        <end position="539"/>
    </location>
</feature>
<accession>A6TL61</accession>
<dbReference type="RefSeq" id="WP_012061972.1">
    <property type="nucleotide sequence ID" value="NC_009633.1"/>
</dbReference>
<dbReference type="PANTHER" id="PTHR40448:SF1">
    <property type="entry name" value="TWO-COMPONENT SENSOR HISTIDINE KINASE"/>
    <property type="match status" value="1"/>
</dbReference>
<keyword evidence="10" id="KW-1185">Reference proteome</keyword>
<dbReference type="InterPro" id="IPR005467">
    <property type="entry name" value="His_kinase_dom"/>
</dbReference>
<dbReference type="SUPFAM" id="SSF55874">
    <property type="entry name" value="ATPase domain of HSP90 chaperone/DNA topoisomerase II/histidine kinase"/>
    <property type="match status" value="1"/>
</dbReference>
<feature type="transmembrane region" description="Helical" evidence="7">
    <location>
        <begin position="16"/>
        <end position="38"/>
    </location>
</feature>
<evidence type="ECO:0000256" key="6">
    <source>
        <dbReference type="ARBA" id="ARBA00023012"/>
    </source>
</evidence>
<dbReference type="InterPro" id="IPR016120">
    <property type="entry name" value="Sig_transdc_His_kin_SpoOB"/>
</dbReference>
<evidence type="ECO:0000259" key="8">
    <source>
        <dbReference type="PROSITE" id="PS50109"/>
    </source>
</evidence>
<name>A6TL61_ALKMQ</name>
<dbReference type="EC" id="2.7.13.3" evidence="2"/>
<dbReference type="EMBL" id="CP000724">
    <property type="protein sequence ID" value="ABR46929.1"/>
    <property type="molecule type" value="Genomic_DNA"/>
</dbReference>
<evidence type="ECO:0000313" key="10">
    <source>
        <dbReference type="Proteomes" id="UP000001572"/>
    </source>
</evidence>
<keyword evidence="5 9" id="KW-0418">Kinase</keyword>
<keyword evidence="7" id="KW-0472">Membrane</keyword>
<dbReference type="Proteomes" id="UP000001572">
    <property type="component" value="Chromosome"/>
</dbReference>
<dbReference type="SUPFAM" id="SSF55890">
    <property type="entry name" value="Sporulation response regulatory protein Spo0B"/>
    <property type="match status" value="1"/>
</dbReference>
<dbReference type="Pfam" id="PF02518">
    <property type="entry name" value="HATPase_c"/>
    <property type="match status" value="1"/>
</dbReference>
<dbReference type="InterPro" id="IPR003594">
    <property type="entry name" value="HATPase_dom"/>
</dbReference>
<dbReference type="InterPro" id="IPR036890">
    <property type="entry name" value="HATPase_C_sf"/>
</dbReference>
<evidence type="ECO:0000256" key="4">
    <source>
        <dbReference type="ARBA" id="ARBA00022679"/>
    </source>
</evidence>
<dbReference type="GO" id="GO:0042802">
    <property type="term" value="F:identical protein binding"/>
    <property type="evidence" value="ECO:0007669"/>
    <property type="project" value="TreeGrafter"/>
</dbReference>
<evidence type="ECO:0000256" key="3">
    <source>
        <dbReference type="ARBA" id="ARBA00022553"/>
    </source>
</evidence>
<keyword evidence="7" id="KW-1133">Transmembrane helix</keyword>
<dbReference type="Gene3D" id="1.10.287.130">
    <property type="match status" value="1"/>
</dbReference>
<dbReference type="Gene3D" id="3.30.565.10">
    <property type="entry name" value="Histidine kinase-like ATPase, C-terminal domain"/>
    <property type="match status" value="1"/>
</dbReference>
<dbReference type="Pfam" id="PF14689">
    <property type="entry name" value="SPOB_a"/>
    <property type="match status" value="1"/>
</dbReference>
<organism evidence="9 10">
    <name type="scientific">Alkaliphilus metalliredigens (strain QYMF)</name>
    <dbReference type="NCBI Taxonomy" id="293826"/>
    <lineage>
        <taxon>Bacteria</taxon>
        <taxon>Bacillati</taxon>
        <taxon>Bacillota</taxon>
        <taxon>Clostridia</taxon>
        <taxon>Peptostreptococcales</taxon>
        <taxon>Natronincolaceae</taxon>
        <taxon>Alkaliphilus</taxon>
    </lineage>
</organism>
<keyword evidence="6" id="KW-0902">Two-component regulatory system</keyword>
<comment type="catalytic activity">
    <reaction evidence="1">
        <text>ATP + protein L-histidine = ADP + protein N-phospho-L-histidine.</text>
        <dbReference type="EC" id="2.7.13.3"/>
    </reaction>
</comment>
<dbReference type="OrthoDB" id="1634477at2"/>
<evidence type="ECO:0000256" key="1">
    <source>
        <dbReference type="ARBA" id="ARBA00000085"/>
    </source>
</evidence>
<sequence>MNTIANFFNKVKKLPIHLLVLFLLLIYAPIFLNLFFIYNRTLDTVSEEKLETMEQTLFQVSQSIDLNLHDIQQLAHQFTKQLGVQKGFQEFSNIGLSYRQNFVTFIERKSLEISESSYLVDSSFAISAEGLLIKSDTALHFDETVFLTDPNYEYMRDASRQENWHYVEAGSLFNSLDQEHVLFMMEPIYPISGDSVIGYFFIIIDQEAFTSLYADISLGSSSEILLYQEPTLPLFTSSLKKLPGEVWDAFSSHASHGVMEVDLNQIPHAIAYSPVREMDAILIGTVPADELIVSTQRGLRSSFRLLAFVSLLSGLWIIMTFIVFSKLASEKEVTHYRLTLTEQMNERLRMYKHDFSNHLQIIQGLLELDHPTHALDYVKTVGREGKLIHGQYEIGIPEIESTLFNAITTARQSGIEVEVHSVKLEEVPSVSLYALTKILTNLLKNAIEALESVEASQKKLTVNIRKELDDIVFEVINNVPLIDDNLANQIFQKGFTTKETGSGLGLHIVHNLVQQNNGLFSFKRSAQGNHFTVSFTQKG</sequence>
<dbReference type="SMART" id="SM00387">
    <property type="entry name" value="HATPase_c"/>
    <property type="match status" value="1"/>
</dbReference>
<protein>
    <recommendedName>
        <fullName evidence="2">histidine kinase</fullName>
        <ecNumber evidence="2">2.7.13.3</ecNumber>
    </recommendedName>
</protein>
<dbReference type="PANTHER" id="PTHR40448">
    <property type="entry name" value="TWO-COMPONENT SENSOR HISTIDINE KINASE"/>
    <property type="match status" value="1"/>
</dbReference>
<dbReference type="InterPro" id="IPR039506">
    <property type="entry name" value="SPOB_a"/>
</dbReference>
<dbReference type="InterPro" id="IPR004358">
    <property type="entry name" value="Sig_transdc_His_kin-like_C"/>
</dbReference>
<dbReference type="PRINTS" id="PR00344">
    <property type="entry name" value="BCTRLSENSOR"/>
</dbReference>
<dbReference type="KEGG" id="amt:Amet_0704"/>
<dbReference type="PROSITE" id="PS50109">
    <property type="entry name" value="HIS_KIN"/>
    <property type="match status" value="1"/>
</dbReference>
<dbReference type="CDD" id="cd00075">
    <property type="entry name" value="HATPase"/>
    <property type="match status" value="1"/>
</dbReference>
<keyword evidence="4" id="KW-0808">Transferase</keyword>
<dbReference type="HOGENOM" id="CLU_504944_0_0_9"/>
<evidence type="ECO:0000256" key="2">
    <source>
        <dbReference type="ARBA" id="ARBA00012438"/>
    </source>
</evidence>
<proteinExistence type="predicted"/>
<evidence type="ECO:0000256" key="7">
    <source>
        <dbReference type="SAM" id="Phobius"/>
    </source>
</evidence>
<evidence type="ECO:0000313" key="9">
    <source>
        <dbReference type="EMBL" id="ABR46929.1"/>
    </source>
</evidence>
<evidence type="ECO:0000256" key="5">
    <source>
        <dbReference type="ARBA" id="ARBA00022777"/>
    </source>
</evidence>
<dbReference type="GO" id="GO:0000155">
    <property type="term" value="F:phosphorelay sensor kinase activity"/>
    <property type="evidence" value="ECO:0007669"/>
    <property type="project" value="InterPro"/>
</dbReference>
<gene>
    <name evidence="9" type="ordered locus">Amet_0704</name>
</gene>